<feature type="binding site" evidence="11">
    <location>
        <begin position="127"/>
        <end position="128"/>
    </location>
    <ligand>
        <name>substrate</name>
    </ligand>
</feature>
<dbReference type="Gene3D" id="3.40.50.1000">
    <property type="entry name" value="HAD superfamily/HAD-like"/>
    <property type="match status" value="1"/>
</dbReference>
<dbReference type="PIRSF" id="PIRSF004682">
    <property type="entry name" value="GmhB"/>
    <property type="match status" value="1"/>
</dbReference>
<evidence type="ECO:0000256" key="10">
    <source>
        <dbReference type="PIRSR" id="PIRSR004682-1"/>
    </source>
</evidence>
<evidence type="ECO:0000256" key="9">
    <source>
        <dbReference type="PIRNR" id="PIRNR004682"/>
    </source>
</evidence>
<dbReference type="NCBIfam" id="TIGR00213">
    <property type="entry name" value="GmhB_yaeD"/>
    <property type="match status" value="1"/>
</dbReference>
<keyword evidence="3 13" id="KW-0479">Metal-binding</keyword>
<accession>C7BLB6</accession>
<dbReference type="NCBIfam" id="TIGR01656">
    <property type="entry name" value="Histidinol-ppas"/>
    <property type="match status" value="1"/>
</dbReference>
<evidence type="ECO:0000313" key="15">
    <source>
        <dbReference type="Proteomes" id="UP000002747"/>
    </source>
</evidence>
<keyword evidence="6 9" id="KW-0119">Carbohydrate metabolism</keyword>
<dbReference type="eggNOG" id="COG0241">
    <property type="taxonomic scope" value="Bacteria"/>
</dbReference>
<feature type="binding site" evidence="11">
    <location>
        <begin position="36"/>
        <end position="39"/>
    </location>
    <ligand>
        <name>substrate</name>
    </ligand>
</feature>
<dbReference type="EMBL" id="FM162591">
    <property type="protein sequence ID" value="CAQ82762.1"/>
    <property type="molecule type" value="Genomic_DNA"/>
</dbReference>
<comment type="cofactor">
    <cofactor evidence="13">
        <name>Zn(2+)</name>
        <dbReference type="ChEBI" id="CHEBI:29105"/>
    </cofactor>
</comment>
<feature type="binding site" evidence="11">
    <location>
        <begin position="28"/>
        <end position="30"/>
    </location>
    <ligand>
        <name>substrate</name>
    </ligand>
</feature>
<evidence type="ECO:0000256" key="11">
    <source>
        <dbReference type="PIRSR" id="PIRSR004682-2"/>
    </source>
</evidence>
<feature type="binding site" evidence="13">
    <location>
        <position position="28"/>
    </location>
    <ligand>
        <name>Mg(2+)</name>
        <dbReference type="ChEBI" id="CHEBI:18420"/>
    </ligand>
</feature>
<feature type="binding site" evidence="13">
    <location>
        <position position="126"/>
    </location>
    <ligand>
        <name>Zn(2+)</name>
        <dbReference type="ChEBI" id="CHEBI:29105"/>
    </ligand>
</feature>
<feature type="site" description="Contributes to substrate recognition" evidence="12">
    <location>
        <position position="127"/>
    </location>
</feature>
<feature type="active site" description="Nucleophile" evidence="10">
    <location>
        <position position="28"/>
    </location>
</feature>
<organism evidence="14 15">
    <name type="scientific">Photorhabdus asymbiotica subsp. asymbiotica (strain ATCC 43949 / 3105-77)</name>
    <name type="common">Xenorhabdus luminescens (strain 2)</name>
    <dbReference type="NCBI Taxonomy" id="553480"/>
    <lineage>
        <taxon>Bacteria</taxon>
        <taxon>Pseudomonadati</taxon>
        <taxon>Pseudomonadota</taxon>
        <taxon>Gammaproteobacteria</taxon>
        <taxon>Enterobacterales</taxon>
        <taxon>Morganellaceae</taxon>
        <taxon>Photorhabdus</taxon>
    </lineage>
</organism>
<name>C7BLB6_PHOAA</name>
<dbReference type="Pfam" id="PF13242">
    <property type="entry name" value="Hydrolase_like"/>
    <property type="match status" value="1"/>
</dbReference>
<dbReference type="GO" id="GO:0016791">
    <property type="term" value="F:phosphatase activity"/>
    <property type="evidence" value="ECO:0007669"/>
    <property type="project" value="InterPro"/>
</dbReference>
<feature type="binding site" evidence="13">
    <location>
        <position position="30"/>
    </location>
    <ligand>
        <name>Mg(2+)</name>
        <dbReference type="ChEBI" id="CHEBI:18420"/>
    </ligand>
</feature>
<dbReference type="InterPro" id="IPR004446">
    <property type="entry name" value="Heptose_bisP_phosphatase"/>
</dbReference>
<gene>
    <name evidence="14" type="primary">gmhB</name>
    <name evidence="14" type="ordered locus">PAU_00670</name>
</gene>
<evidence type="ECO:0000256" key="8">
    <source>
        <dbReference type="ARBA" id="ARBA00061616"/>
    </source>
</evidence>
<comment type="cofactor">
    <cofactor evidence="13">
        <name>Mg(2+)</name>
        <dbReference type="ChEBI" id="CHEBI:18420"/>
    </cofactor>
</comment>
<evidence type="ECO:0000256" key="5">
    <source>
        <dbReference type="ARBA" id="ARBA00022833"/>
    </source>
</evidence>
<comment type="subcellular location">
    <subcellularLocation>
        <location evidence="1 9">Cytoplasm</location>
    </subcellularLocation>
</comment>
<feature type="binding site" evidence="13">
    <location>
        <position position="153"/>
    </location>
    <ligand>
        <name>Mg(2+)</name>
        <dbReference type="ChEBI" id="CHEBI:18420"/>
    </ligand>
</feature>
<dbReference type="NCBIfam" id="TIGR01662">
    <property type="entry name" value="HAD-SF-IIIA"/>
    <property type="match status" value="1"/>
</dbReference>
<dbReference type="AlphaFoldDB" id="C7BLB6"/>
<dbReference type="InterPro" id="IPR023214">
    <property type="entry name" value="HAD_sf"/>
</dbReference>
<feature type="site" description="Stabilizes the phosphoryl group" evidence="12">
    <location>
        <position position="70"/>
    </location>
</feature>
<dbReference type="EC" id="3.1.3.-" evidence="9"/>
<dbReference type="GO" id="GO:0046872">
    <property type="term" value="F:metal ion binding"/>
    <property type="evidence" value="ECO:0007669"/>
    <property type="project" value="UniProtKB-KW"/>
</dbReference>
<feature type="binding site" evidence="13">
    <location>
        <position position="111"/>
    </location>
    <ligand>
        <name>Zn(2+)</name>
        <dbReference type="ChEBI" id="CHEBI:29105"/>
    </ligand>
</feature>
<dbReference type="PANTHER" id="PTHR42891">
    <property type="entry name" value="D-GLYCERO-BETA-D-MANNO-HEPTOSE-1,7-BISPHOSPHATE 7-PHOSPHATASE"/>
    <property type="match status" value="1"/>
</dbReference>
<dbReference type="PANTHER" id="PTHR42891:SF1">
    <property type="entry name" value="D-GLYCERO-BETA-D-MANNO-HEPTOSE-1,7-BISPHOSPHATE 7-PHOSPHATASE"/>
    <property type="match status" value="1"/>
</dbReference>
<dbReference type="GO" id="GO:0005737">
    <property type="term" value="C:cytoplasm"/>
    <property type="evidence" value="ECO:0007669"/>
    <property type="project" value="UniProtKB-SubCell"/>
</dbReference>
<dbReference type="STRING" id="291112.PAU_00670"/>
<evidence type="ECO:0000256" key="2">
    <source>
        <dbReference type="ARBA" id="ARBA00022490"/>
    </source>
</evidence>
<evidence type="ECO:0000256" key="1">
    <source>
        <dbReference type="ARBA" id="ARBA00004496"/>
    </source>
</evidence>
<feature type="site" description="Stabilizes the phosphoryl group" evidence="12">
    <location>
        <position position="128"/>
    </location>
</feature>
<protein>
    <recommendedName>
        <fullName evidence="7 9">D,D-heptose 1,7-bisphosphate phosphatase</fullName>
        <ecNumber evidence="9">3.1.3.-</ecNumber>
    </recommendedName>
</protein>
<reference evidence="14 15" key="1">
    <citation type="journal article" date="2009" name="BMC Genomics">
        <title>Comparative genomics of the emerging human pathogen Photorhabdus asymbiotica with the insect pathogen Photorhabdus luminescens.</title>
        <authorList>
            <person name="Wilkinson P."/>
            <person name="Waterfield N.R."/>
            <person name="Crossman L."/>
            <person name="Corton C."/>
            <person name="Sanchez-Contreras M."/>
            <person name="Vlisidou I."/>
            <person name="Barron A."/>
            <person name="Bignell A."/>
            <person name="Clark L."/>
            <person name="Ormond D."/>
            <person name="Mayho M."/>
            <person name="Bason N."/>
            <person name="Smith F."/>
            <person name="Simmonds M."/>
            <person name="Churcher C."/>
            <person name="Harris D."/>
            <person name="Thompson N.R."/>
            <person name="Quail M."/>
            <person name="Parkhill J."/>
            <person name="ffrench-Constant R.H."/>
        </authorList>
    </citation>
    <scope>NUCLEOTIDE SEQUENCE [LARGE SCALE GENOMIC DNA]</scope>
    <source>
        <strain evidence="15">ATCC 43949 / 3105-77</strain>
    </source>
</reference>
<dbReference type="GO" id="GO:0005975">
    <property type="term" value="P:carbohydrate metabolic process"/>
    <property type="evidence" value="ECO:0007669"/>
    <property type="project" value="InterPro"/>
</dbReference>
<feature type="active site" description="Proton donor" evidence="10">
    <location>
        <position position="30"/>
    </location>
</feature>
<dbReference type="Proteomes" id="UP000002747">
    <property type="component" value="Chromosome"/>
</dbReference>
<comment type="similarity">
    <text evidence="8 9">Belongs to the gmhB family.</text>
</comment>
<evidence type="ECO:0000256" key="13">
    <source>
        <dbReference type="PIRSR" id="PIRSR004682-4"/>
    </source>
</evidence>
<dbReference type="InterPro" id="IPR006543">
    <property type="entry name" value="Histidinol-phos"/>
</dbReference>
<keyword evidence="5 13" id="KW-0862">Zinc</keyword>
<feature type="binding site" evidence="13">
    <location>
        <position position="124"/>
    </location>
    <ligand>
        <name>Zn(2+)</name>
        <dbReference type="ChEBI" id="CHEBI:29105"/>
    </ligand>
</feature>
<evidence type="ECO:0000313" key="14">
    <source>
        <dbReference type="EMBL" id="CAQ82762.1"/>
    </source>
</evidence>
<keyword evidence="2 9" id="KW-0963">Cytoplasm</keyword>
<evidence type="ECO:0000256" key="6">
    <source>
        <dbReference type="ARBA" id="ARBA00023277"/>
    </source>
</evidence>
<proteinExistence type="inferred from homology"/>
<dbReference type="SUPFAM" id="SSF56784">
    <property type="entry name" value="HAD-like"/>
    <property type="match status" value="1"/>
</dbReference>
<evidence type="ECO:0000256" key="7">
    <source>
        <dbReference type="ARBA" id="ARBA00031828"/>
    </source>
</evidence>
<dbReference type="NCBIfam" id="NF006506">
    <property type="entry name" value="PRK08942.1"/>
    <property type="match status" value="1"/>
</dbReference>
<evidence type="ECO:0000256" key="12">
    <source>
        <dbReference type="PIRSR" id="PIRSR004682-3"/>
    </source>
</evidence>
<evidence type="ECO:0000256" key="4">
    <source>
        <dbReference type="ARBA" id="ARBA00022801"/>
    </source>
</evidence>
<evidence type="ECO:0000256" key="3">
    <source>
        <dbReference type="ARBA" id="ARBA00022723"/>
    </source>
</evidence>
<feature type="binding site" evidence="11">
    <location>
        <begin position="70"/>
        <end position="73"/>
    </location>
    <ligand>
        <name>substrate</name>
    </ligand>
</feature>
<feature type="binding site" evidence="13">
    <location>
        <position position="109"/>
    </location>
    <ligand>
        <name>Zn(2+)</name>
        <dbReference type="ChEBI" id="CHEBI:29105"/>
    </ligand>
</feature>
<dbReference type="FunFam" id="3.40.50.1000:FF:000037">
    <property type="entry name" value="D,D-heptose 1,7-bisphosphate phosphatase"/>
    <property type="match status" value="1"/>
</dbReference>
<keyword evidence="13" id="KW-0460">Magnesium</keyword>
<dbReference type="KEGG" id="pay:PAU_00670"/>
<dbReference type="InterPro" id="IPR036412">
    <property type="entry name" value="HAD-like_sf"/>
</dbReference>
<keyword evidence="4 9" id="KW-0378">Hydrolase</keyword>
<sequence>MAKSCDTEAFLHFWSNRVTQSIPAVFLDRDGTINIDHSYVHEIDSFQFIDGVIEAMIELKRMGYALVLVTNQSGIARGIFNEEQFLQLTEWMDWSLADRGVDLDGIYYCPHHPDATEEQYKKSCDCRKPQPGMLLEAQEELNIDMSASFMVGDKLEDMQAATEAKVGTKVLVRTGKPVTHEVEQAADLIINSLVDLPKVIKDIKK</sequence>
<dbReference type="InterPro" id="IPR006549">
    <property type="entry name" value="HAD-SF_hydro_IIIA"/>
</dbReference>
<feature type="binding site" evidence="13">
    <location>
        <position position="154"/>
    </location>
    <ligand>
        <name>Mg(2+)</name>
        <dbReference type="ChEBI" id="CHEBI:18420"/>
    </ligand>
</feature>
<feature type="binding site" evidence="11">
    <location>
        <position position="154"/>
    </location>
    <ligand>
        <name>substrate</name>
    </ligand>
</feature>
<dbReference type="CDD" id="cd07503">
    <property type="entry name" value="HAD_HisB-N"/>
    <property type="match status" value="1"/>
</dbReference>